<keyword evidence="1" id="KW-0472">Membrane</keyword>
<dbReference type="Proteomes" id="UP000504615">
    <property type="component" value="Unplaced"/>
</dbReference>
<feature type="transmembrane region" description="Helical" evidence="1">
    <location>
        <begin position="52"/>
        <end position="73"/>
    </location>
</feature>
<protein>
    <submittedName>
        <fullName evidence="3">Uncharacterized protein LOC112552794</fullName>
    </submittedName>
</protein>
<evidence type="ECO:0000313" key="3">
    <source>
        <dbReference type="RefSeq" id="XP_025074644.1"/>
    </source>
</evidence>
<dbReference type="OrthoDB" id="7580172at2759"/>
<name>A0A8N1S6X9_9HYME</name>
<keyword evidence="1" id="KW-0812">Transmembrane</keyword>
<keyword evidence="1" id="KW-1133">Transmembrane helix</keyword>
<dbReference type="AlphaFoldDB" id="A0A8N1S6X9"/>
<reference evidence="3" key="1">
    <citation type="submission" date="2025-08" db="UniProtKB">
        <authorList>
            <consortium name="RefSeq"/>
        </authorList>
    </citation>
    <scope>IDENTIFICATION</scope>
</reference>
<sequence>MQLEAVLIDLRDKIPCLQHILRPEYAPYLTTVATALIGWLFISWILRVFSVMWMLFIPLIMSTIASILIYPTIGKWCFQQLEINLEKIINNFVH</sequence>
<feature type="transmembrane region" description="Helical" evidence="1">
    <location>
        <begin position="25"/>
        <end position="46"/>
    </location>
</feature>
<accession>A0A8N1S6X9</accession>
<dbReference type="RefSeq" id="XP_025074644.1">
    <property type="nucleotide sequence ID" value="XM_025218859.1"/>
</dbReference>
<dbReference type="GeneID" id="112552794"/>
<proteinExistence type="predicted"/>
<evidence type="ECO:0000313" key="2">
    <source>
        <dbReference type="Proteomes" id="UP000504615"/>
    </source>
</evidence>
<keyword evidence="2" id="KW-1185">Reference proteome</keyword>
<evidence type="ECO:0000256" key="1">
    <source>
        <dbReference type="SAM" id="Phobius"/>
    </source>
</evidence>
<organism evidence="2 3">
    <name type="scientific">Pogonomyrmex barbatus</name>
    <name type="common">red harvester ant</name>
    <dbReference type="NCBI Taxonomy" id="144034"/>
    <lineage>
        <taxon>Eukaryota</taxon>
        <taxon>Metazoa</taxon>
        <taxon>Ecdysozoa</taxon>
        <taxon>Arthropoda</taxon>
        <taxon>Hexapoda</taxon>
        <taxon>Insecta</taxon>
        <taxon>Pterygota</taxon>
        <taxon>Neoptera</taxon>
        <taxon>Endopterygota</taxon>
        <taxon>Hymenoptera</taxon>
        <taxon>Apocrita</taxon>
        <taxon>Aculeata</taxon>
        <taxon>Formicoidea</taxon>
        <taxon>Formicidae</taxon>
        <taxon>Myrmicinae</taxon>
        <taxon>Pogonomyrmex</taxon>
    </lineage>
</organism>
<gene>
    <name evidence="3" type="primary">LOC112552794</name>
</gene>